<gene>
    <name evidence="2" type="ORF">PACLA_8A067678</name>
</gene>
<feature type="compositionally biased region" description="Basic and acidic residues" evidence="1">
    <location>
        <begin position="188"/>
        <end position="203"/>
    </location>
</feature>
<keyword evidence="3" id="KW-1185">Reference proteome</keyword>
<sequence length="230" mass="26282">MALLGIRMSEQRRIWSGLLGQLSGRVVHGHGIDREFRQQLSCLKFLPFSLTFRLIHKHMSDSSGRKRRHTASPEESRREDRHKRHQSRSRKRENRGENNSSVNETLTKVLTSMDDIKKEFVAWTTRVSAIENQLNQNSSVFQANTDEVCLSVHPPTSPSTFDEVDQSQDNINAIEAPLAGSEPPLADVRSDYDHSNVSKERPDNQVPEQSCEFFDPEDTSLRKWSPSEPS</sequence>
<feature type="region of interest" description="Disordered" evidence="1">
    <location>
        <begin position="59"/>
        <end position="105"/>
    </location>
</feature>
<accession>A0A6S7K5M6</accession>
<evidence type="ECO:0000313" key="3">
    <source>
        <dbReference type="Proteomes" id="UP001152795"/>
    </source>
</evidence>
<dbReference type="Proteomes" id="UP001152795">
    <property type="component" value="Unassembled WGS sequence"/>
</dbReference>
<organism evidence="2 3">
    <name type="scientific">Paramuricea clavata</name>
    <name type="common">Red gorgonian</name>
    <name type="synonym">Violescent sea-whip</name>
    <dbReference type="NCBI Taxonomy" id="317549"/>
    <lineage>
        <taxon>Eukaryota</taxon>
        <taxon>Metazoa</taxon>
        <taxon>Cnidaria</taxon>
        <taxon>Anthozoa</taxon>
        <taxon>Octocorallia</taxon>
        <taxon>Malacalcyonacea</taxon>
        <taxon>Plexauridae</taxon>
        <taxon>Paramuricea</taxon>
    </lineage>
</organism>
<dbReference type="AlphaFoldDB" id="A0A6S7K5M6"/>
<evidence type="ECO:0000313" key="2">
    <source>
        <dbReference type="EMBL" id="CAB4040785.1"/>
    </source>
</evidence>
<feature type="compositionally biased region" description="Basic residues" evidence="1">
    <location>
        <begin position="80"/>
        <end position="93"/>
    </location>
</feature>
<name>A0A6S7K5M6_PARCT</name>
<protein>
    <submittedName>
        <fullName evidence="2">Uncharacterized protein</fullName>
    </submittedName>
</protein>
<comment type="caution">
    <text evidence="2">The sequence shown here is derived from an EMBL/GenBank/DDBJ whole genome shotgun (WGS) entry which is preliminary data.</text>
</comment>
<reference evidence="2" key="1">
    <citation type="submission" date="2020-04" db="EMBL/GenBank/DDBJ databases">
        <authorList>
            <person name="Alioto T."/>
            <person name="Alioto T."/>
            <person name="Gomez Garrido J."/>
        </authorList>
    </citation>
    <scope>NUCLEOTIDE SEQUENCE</scope>
    <source>
        <strain evidence="2">A484AB</strain>
    </source>
</reference>
<dbReference type="EMBL" id="CACRXK020027245">
    <property type="protein sequence ID" value="CAB4040785.1"/>
    <property type="molecule type" value="Genomic_DNA"/>
</dbReference>
<proteinExistence type="predicted"/>
<evidence type="ECO:0000256" key="1">
    <source>
        <dbReference type="SAM" id="MobiDB-lite"/>
    </source>
</evidence>
<feature type="region of interest" description="Disordered" evidence="1">
    <location>
        <begin position="177"/>
        <end position="230"/>
    </location>
</feature>